<reference evidence="1 2" key="1">
    <citation type="submission" date="2024-09" db="EMBL/GenBank/DDBJ databases">
        <title>The Natural Products Discovery Center: Release of the First 8490 Sequenced Strains for Exploring Actinobacteria Biosynthetic Diversity.</title>
        <authorList>
            <person name="Kalkreuter E."/>
            <person name="Kautsar S.A."/>
            <person name="Yang D."/>
            <person name="Bader C.D."/>
            <person name="Teijaro C.N."/>
            <person name="Fluegel L."/>
            <person name="Davis C.M."/>
            <person name="Simpson J.R."/>
            <person name="Lauterbach L."/>
            <person name="Steele A.D."/>
            <person name="Gui C."/>
            <person name="Meng S."/>
            <person name="Li G."/>
            <person name="Viehrig K."/>
            <person name="Ye F."/>
            <person name="Su P."/>
            <person name="Kiefer A.F."/>
            <person name="Nichols A."/>
            <person name="Cepeda A.J."/>
            <person name="Yan W."/>
            <person name="Fan B."/>
            <person name="Jiang Y."/>
            <person name="Adhikari A."/>
            <person name="Zheng C.-J."/>
            <person name="Schuster L."/>
            <person name="Cowan T.M."/>
            <person name="Smanski M.J."/>
            <person name="Chevrette M.G."/>
            <person name="De Carvalho L.P.S."/>
            <person name="Shen B."/>
        </authorList>
    </citation>
    <scope>NUCLEOTIDE SEQUENCE [LARGE SCALE GENOMIC DNA]</scope>
    <source>
        <strain evidence="1 2">NPDC058428</strain>
    </source>
</reference>
<organism evidence="1 2">
    <name type="scientific">Streptomyces rubiginosohelvolus</name>
    <dbReference type="NCBI Taxonomy" id="67362"/>
    <lineage>
        <taxon>Bacteria</taxon>
        <taxon>Bacillati</taxon>
        <taxon>Actinomycetota</taxon>
        <taxon>Actinomycetes</taxon>
        <taxon>Kitasatosporales</taxon>
        <taxon>Streptomycetaceae</taxon>
        <taxon>Streptomyces</taxon>
    </lineage>
</organism>
<keyword evidence="2" id="KW-1185">Reference proteome</keyword>
<dbReference type="RefSeq" id="WP_382778033.1">
    <property type="nucleotide sequence ID" value="NZ_JBHXED010000073.1"/>
</dbReference>
<comment type="caution">
    <text evidence="1">The sequence shown here is derived from an EMBL/GenBank/DDBJ whole genome shotgun (WGS) entry which is preliminary data.</text>
</comment>
<gene>
    <name evidence="1" type="ORF">ACFWOQ_36060</name>
</gene>
<dbReference type="Proteomes" id="UP001598352">
    <property type="component" value="Unassembled WGS sequence"/>
</dbReference>
<accession>A0ABW6FCJ8</accession>
<evidence type="ECO:0000313" key="1">
    <source>
        <dbReference type="EMBL" id="MFD4827993.1"/>
    </source>
</evidence>
<name>A0ABW6FCJ8_9ACTN</name>
<protein>
    <submittedName>
        <fullName evidence="1">Uncharacterized protein</fullName>
    </submittedName>
</protein>
<proteinExistence type="predicted"/>
<dbReference type="EMBL" id="JBHXKZ010000056">
    <property type="protein sequence ID" value="MFD4827993.1"/>
    <property type="molecule type" value="Genomic_DNA"/>
</dbReference>
<sequence length="108" mass="12124">MTDIDTPEAVVAHLLEELFSLRWPARLNSAERAGVDLEMLDSDIAGCVTTWLNNGGSLDARRLGILDRKLHELEQVLPELGEADQPRRWQLWHEMARLITDTGSHPAA</sequence>
<evidence type="ECO:0000313" key="2">
    <source>
        <dbReference type="Proteomes" id="UP001598352"/>
    </source>
</evidence>